<reference evidence="3 4" key="1">
    <citation type="submission" date="2024-11" db="EMBL/GenBank/DDBJ databases">
        <title>Chromosome-level genome assembly of Eucalyptus globulus Labill. provides insights into its genome evolution.</title>
        <authorList>
            <person name="Li X."/>
        </authorList>
    </citation>
    <scope>NUCLEOTIDE SEQUENCE [LARGE SCALE GENOMIC DNA]</scope>
    <source>
        <strain evidence="3">CL2024</strain>
        <tissue evidence="3">Fresh tender leaves</tissue>
    </source>
</reference>
<dbReference type="InterPro" id="IPR051916">
    <property type="entry name" value="GPI-anchor_lipid_remodeler"/>
</dbReference>
<feature type="region of interest" description="Disordered" evidence="1">
    <location>
        <begin position="182"/>
        <end position="202"/>
    </location>
</feature>
<dbReference type="EMBL" id="JBJKBG010000008">
    <property type="protein sequence ID" value="KAL3725521.1"/>
    <property type="molecule type" value="Genomic_DNA"/>
</dbReference>
<feature type="compositionally biased region" description="Polar residues" evidence="1">
    <location>
        <begin position="522"/>
        <end position="532"/>
    </location>
</feature>
<keyword evidence="4" id="KW-1185">Reference proteome</keyword>
<dbReference type="Proteomes" id="UP001634007">
    <property type="component" value="Unassembled WGS sequence"/>
</dbReference>
<feature type="region of interest" description="Disordered" evidence="1">
    <location>
        <begin position="37"/>
        <end position="73"/>
    </location>
</feature>
<evidence type="ECO:0000313" key="4">
    <source>
        <dbReference type="Proteomes" id="UP001634007"/>
    </source>
</evidence>
<organism evidence="3 4">
    <name type="scientific">Eucalyptus globulus</name>
    <name type="common">Tasmanian blue gum</name>
    <dbReference type="NCBI Taxonomy" id="34317"/>
    <lineage>
        <taxon>Eukaryota</taxon>
        <taxon>Viridiplantae</taxon>
        <taxon>Streptophyta</taxon>
        <taxon>Embryophyta</taxon>
        <taxon>Tracheophyta</taxon>
        <taxon>Spermatophyta</taxon>
        <taxon>Magnoliopsida</taxon>
        <taxon>eudicotyledons</taxon>
        <taxon>Gunneridae</taxon>
        <taxon>Pentapetalae</taxon>
        <taxon>rosids</taxon>
        <taxon>malvids</taxon>
        <taxon>Myrtales</taxon>
        <taxon>Myrtaceae</taxon>
        <taxon>Myrtoideae</taxon>
        <taxon>Eucalypteae</taxon>
        <taxon>Eucalyptus</taxon>
    </lineage>
</organism>
<evidence type="ECO:0000259" key="2">
    <source>
        <dbReference type="Pfam" id="PF03372"/>
    </source>
</evidence>
<sequence>MLSLLNSKLRRLCRRLRWPFRHRRSSDSKVVVVKQFGKSPSDRGAASPRPHPHPPAANGSSSTVHPNDSRPPGSIRIATFNAALFSMAPAVPKLEKSSSLDFDSEGAVVGGLRAKSANLDRPRGILKQSPLHPLNGQDHLTKQQKFARSKLRVSINLPDNEISLLRSRRNLSFSESSAPAAAAAAAEPPSSPSPSPHSSSLASASIGRIFKGKAPATARGSLENGGSGGDPRGGRQAYRSTRTVVEVLRELDADIVALQDVKAEEEREMKPLSELAAALGMSYAFAESWAPEYGNAVLSRWPIKHLKVQKIFDDTDFRNVLKATIEVPHVGEVNFQCTHLDHLDENWRMKQVGAIIQSSDSPHILAGGLNSLDETDYSQERWTDIVKYYEEMGKPTPKVEVMRFLKSKQYTDAKDFAGECESVVVIAKGQSVQGTCKYGTRVDYLLASPDCPYKFIPGSYSVLSSKGTSDHHIVKVDVTKCENNPPHESNGNNNKITKKRRRQRKQQAVVKISGTAPPSKGIWTTNTLSKVE</sequence>
<name>A0ABD3JBX5_EUCGL</name>
<dbReference type="FunFam" id="3.60.10.10:FF:000045">
    <property type="entry name" value="Endonuclease/exonuclease/phosphatase family protein"/>
    <property type="match status" value="1"/>
</dbReference>
<dbReference type="PANTHER" id="PTHR14859">
    <property type="entry name" value="CALCOFLUOR WHITE HYPERSENSITIVE PROTEIN PRECURSOR"/>
    <property type="match status" value="1"/>
</dbReference>
<protein>
    <recommendedName>
        <fullName evidence="2">Endonuclease/exonuclease/phosphatase domain-containing protein</fullName>
    </recommendedName>
</protein>
<proteinExistence type="predicted"/>
<evidence type="ECO:0000313" key="3">
    <source>
        <dbReference type="EMBL" id="KAL3725521.1"/>
    </source>
</evidence>
<feature type="compositionally biased region" description="Low complexity" evidence="1">
    <location>
        <begin position="482"/>
        <end position="494"/>
    </location>
</feature>
<feature type="compositionally biased region" description="Basic residues" evidence="1">
    <location>
        <begin position="496"/>
        <end position="505"/>
    </location>
</feature>
<dbReference type="Pfam" id="PF03372">
    <property type="entry name" value="Exo_endo_phos"/>
    <property type="match status" value="1"/>
</dbReference>
<dbReference type="PANTHER" id="PTHR14859:SF0">
    <property type="entry name" value="ENDONUCLEASE_EXONUCLEASE_PHOSPHATASE FAMILY PROTEIN, EXPRESSED"/>
    <property type="match status" value="1"/>
</dbReference>
<dbReference type="Gene3D" id="3.60.10.10">
    <property type="entry name" value="Endonuclease/exonuclease/phosphatase"/>
    <property type="match status" value="1"/>
</dbReference>
<evidence type="ECO:0000256" key="1">
    <source>
        <dbReference type="SAM" id="MobiDB-lite"/>
    </source>
</evidence>
<gene>
    <name evidence="3" type="ORF">ACJRO7_030533</name>
</gene>
<dbReference type="SUPFAM" id="SSF56219">
    <property type="entry name" value="DNase I-like"/>
    <property type="match status" value="1"/>
</dbReference>
<feature type="domain" description="Endonuclease/exonuclease/phosphatase" evidence="2">
    <location>
        <begin position="233"/>
        <end position="452"/>
    </location>
</feature>
<dbReference type="InterPro" id="IPR036691">
    <property type="entry name" value="Endo/exonu/phosph_ase_sf"/>
</dbReference>
<feature type="region of interest" description="Disordered" evidence="1">
    <location>
        <begin position="214"/>
        <end position="238"/>
    </location>
</feature>
<dbReference type="AlphaFoldDB" id="A0ABD3JBX5"/>
<accession>A0ABD3JBX5</accession>
<comment type="caution">
    <text evidence="3">The sequence shown here is derived from an EMBL/GenBank/DDBJ whole genome shotgun (WGS) entry which is preliminary data.</text>
</comment>
<feature type="region of interest" description="Disordered" evidence="1">
    <location>
        <begin position="481"/>
        <end position="532"/>
    </location>
</feature>
<dbReference type="InterPro" id="IPR005135">
    <property type="entry name" value="Endo/exonuclease/phosphatase"/>
</dbReference>